<keyword evidence="2" id="KW-0808">Transferase</keyword>
<dbReference type="GO" id="GO:0016740">
    <property type="term" value="F:transferase activity"/>
    <property type="evidence" value="ECO:0007669"/>
    <property type="project" value="UniProtKB-KW"/>
</dbReference>
<evidence type="ECO:0000313" key="2">
    <source>
        <dbReference type="EMBL" id="CAA9517576.1"/>
    </source>
</evidence>
<dbReference type="AlphaFoldDB" id="A0A6J4T9J7"/>
<feature type="compositionally biased region" description="Basic residues" evidence="1">
    <location>
        <begin position="68"/>
        <end position="78"/>
    </location>
</feature>
<dbReference type="EC" id="2.7.8.-" evidence="2"/>
<feature type="compositionally biased region" description="Pro residues" evidence="1">
    <location>
        <begin position="255"/>
        <end position="267"/>
    </location>
</feature>
<dbReference type="EMBL" id="CADCVO010000510">
    <property type="protein sequence ID" value="CAA9517576.1"/>
    <property type="molecule type" value="Genomic_DNA"/>
</dbReference>
<feature type="non-terminal residue" evidence="2">
    <location>
        <position position="1"/>
    </location>
</feature>
<evidence type="ECO:0000256" key="1">
    <source>
        <dbReference type="SAM" id="MobiDB-lite"/>
    </source>
</evidence>
<accession>A0A6J4T9J7</accession>
<feature type="compositionally biased region" description="Basic residues" evidence="1">
    <location>
        <begin position="270"/>
        <end position="288"/>
    </location>
</feature>
<organism evidence="2">
    <name type="scientific">uncultured Solirubrobacteraceae bacterium</name>
    <dbReference type="NCBI Taxonomy" id="1162706"/>
    <lineage>
        <taxon>Bacteria</taxon>
        <taxon>Bacillati</taxon>
        <taxon>Actinomycetota</taxon>
        <taxon>Thermoleophilia</taxon>
        <taxon>Solirubrobacterales</taxon>
        <taxon>Solirubrobacteraceae</taxon>
        <taxon>environmental samples</taxon>
    </lineage>
</organism>
<feature type="region of interest" description="Disordered" evidence="1">
    <location>
        <begin position="1"/>
        <end position="288"/>
    </location>
</feature>
<feature type="compositionally biased region" description="Basic and acidic residues" evidence="1">
    <location>
        <begin position="128"/>
        <end position="160"/>
    </location>
</feature>
<reference evidence="2" key="1">
    <citation type="submission" date="2020-02" db="EMBL/GenBank/DDBJ databases">
        <authorList>
            <person name="Meier V. D."/>
        </authorList>
    </citation>
    <scope>NUCLEOTIDE SEQUENCE</scope>
    <source>
        <strain evidence="2">AVDCRST_MAG13</strain>
    </source>
</reference>
<feature type="compositionally biased region" description="Low complexity" evidence="1">
    <location>
        <begin position="215"/>
        <end position="230"/>
    </location>
</feature>
<feature type="non-terminal residue" evidence="2">
    <location>
        <position position="288"/>
    </location>
</feature>
<gene>
    <name evidence="2" type="ORF">AVDCRST_MAG13-3174</name>
</gene>
<feature type="compositionally biased region" description="Basic residues" evidence="1">
    <location>
        <begin position="231"/>
        <end position="244"/>
    </location>
</feature>
<protein>
    <submittedName>
        <fullName evidence="2">Undecaprenyl-phosphate N-acetylglucosaminyl 1-phosphate transferase</fullName>
        <ecNumber evidence="2">2.7.8.-</ecNumber>
    </submittedName>
</protein>
<feature type="compositionally biased region" description="Basic residues" evidence="1">
    <location>
        <begin position="9"/>
        <end position="37"/>
    </location>
</feature>
<feature type="compositionally biased region" description="Low complexity" evidence="1">
    <location>
        <begin position="192"/>
        <end position="204"/>
    </location>
</feature>
<feature type="compositionally biased region" description="Basic and acidic residues" evidence="1">
    <location>
        <begin position="49"/>
        <end position="67"/>
    </location>
</feature>
<name>A0A6J4T9J7_9ACTN</name>
<sequence length="288" mass="31975">RPAPEPQARRRRAARAHPGRGLRRHPRERHAARRRGPRPGLARVSPRGPVDRRGGEPREPHRRDGLPRGRHRGDRRRVVRDPRRLVPALGRRRAGGDRVRGHARIPAPQLPPGEDLHGRHRGPRARVPARDPRARRPLQDGRGDHARGADARARRADPRHVVRGPQAAQVPSPAVRRGPQPLLPPLPAHRVLPAAHGGLPPRLGGAPGRLRHLRPVLPAAPARRLGPRALARPRRDRPARRRRVRVDGVLAGDPQAPPPRAPAPAPPARARGRARARRRAGPQRRPRL</sequence>
<proteinExistence type="predicted"/>